<sequence>MLNYRVRILRTVLRCKFIFTMLVCTGLYHFTTYASIAPIPAIVKSHLSLNDEKAQVTGSLSKVHLISIDLSSKEQAVLAVEQINADLRVRIFDTGYSENQLLKEISTPADYWLPEIVYLSKEMCTQCILEISPFEAIDENGTFSLSSISIGNNETARFESYKLHSEAGELWNVMSSDNTMLNEQLVAIRAIYQAAFDKSSNHDDTKLAELSLFRVACINYLMGDYSETMKQLDGLTSGTNTDYKIRIRAISLGAHLDTFSKSHIERAKAALKSLTNEKFLKSDLLMHTNVKYRLAQTYEAEGQFIIAKQLLEEATNEFIELSDMRRGVIGLTYLGWLEYRKGNPIQALNFLRQAEALSPHGTSKFKIDINIKLAKVHRNLGDFEKANYFIEKALKHSFKYPLEMFDGWAKQEKARILMYSGQFDLAVDSLFQAKKAYQNNHAKVDVNNIDYFLGDIYLQQGNLSLAKTYIERVLAFDKTSGGPYEIGTGYSKLARVLLHEGKYQEANRLQEKSLEYLSSVDDASELGQAIGQLAAIQVMNNDVEAAQNSFELALNKLSIAGNSTATLGVSYLYAEALAKRNQHSAAKQVIEHTLESLNTIGITIQRPDQKRSFLAITQQSVDLYIHLTSLLSPSADNTPALLQSQAFRAITLSDKLASLGSTHSLSNETSTEQIALLNQLHNNAVLLRSKDTPKERAGIASDIRKITAKLYKLDAKRYELSDAPMSEKASHAPFTLDSLTHIQTSLSKNDAILYFDTGQLSSHLWLIKNQDIKHYTLPSSSVISSSIKRYHSSLAQQIHSETEQKTMLGEISEMLLSQLNTAELNGLKKLVIVPNGTLNLLPFSALYLPKTNQSLLERFSIAYSPSLQMMSQSNISDAFNKEELSMLLVADPAMQTKESNTEIHAKLGFDLEELPYTALEAEDILEIKSLNTTQLSRERASKDHVITSLTEAFDIVHFATHGVSNSQLPAISGLVLSNYNNVDNLFMAPEIAGLNISPTLAVLSGCETTLGSLVDGEGFMGLSRAFFEAGAQNVIGSLWEVKDDATAKLMAKFYKLLIDEQLPPIDALQQAKLYIKHYRRKNGMRPWKDPYYWAGFVLQGNGSLLNG</sequence>
<dbReference type="Pfam" id="PF12770">
    <property type="entry name" value="CHAT"/>
    <property type="match status" value="1"/>
</dbReference>
<dbReference type="SMART" id="SM00028">
    <property type="entry name" value="TPR"/>
    <property type="match status" value="6"/>
</dbReference>
<protein>
    <submittedName>
        <fullName evidence="3">CHAT domain-containing protein</fullName>
    </submittedName>
</protein>
<evidence type="ECO:0000313" key="4">
    <source>
        <dbReference type="Proteomes" id="UP001595478"/>
    </source>
</evidence>
<dbReference type="InterPro" id="IPR024983">
    <property type="entry name" value="CHAT_dom"/>
</dbReference>
<evidence type="ECO:0000259" key="2">
    <source>
        <dbReference type="Pfam" id="PF12770"/>
    </source>
</evidence>
<gene>
    <name evidence="3" type="ORF">ACFOHL_00660</name>
</gene>
<dbReference type="PANTHER" id="PTHR10098">
    <property type="entry name" value="RAPSYN-RELATED"/>
    <property type="match status" value="1"/>
</dbReference>
<dbReference type="Pfam" id="PF13424">
    <property type="entry name" value="TPR_12"/>
    <property type="match status" value="1"/>
</dbReference>
<dbReference type="InterPro" id="IPR019734">
    <property type="entry name" value="TPR_rpt"/>
</dbReference>
<feature type="domain" description="CHAT" evidence="2">
    <location>
        <begin position="808"/>
        <end position="1101"/>
    </location>
</feature>
<evidence type="ECO:0000256" key="1">
    <source>
        <dbReference type="SAM" id="Phobius"/>
    </source>
</evidence>
<keyword evidence="1" id="KW-0812">Transmembrane</keyword>
<keyword evidence="1" id="KW-1133">Transmembrane helix</keyword>
<comment type="caution">
    <text evidence="3">The sequence shown here is derived from an EMBL/GenBank/DDBJ whole genome shotgun (WGS) entry which is preliminary data.</text>
</comment>
<keyword evidence="4" id="KW-1185">Reference proteome</keyword>
<keyword evidence="1" id="KW-0472">Membrane</keyword>
<dbReference type="EMBL" id="JBHRSW010000004">
    <property type="protein sequence ID" value="MFC3120126.1"/>
    <property type="molecule type" value="Genomic_DNA"/>
</dbReference>
<name>A0ABV7FLH1_9ALTE</name>
<proteinExistence type="predicted"/>
<accession>A0ABV7FLH1</accession>
<dbReference type="SUPFAM" id="SSF48452">
    <property type="entry name" value="TPR-like"/>
    <property type="match status" value="2"/>
</dbReference>
<dbReference type="InterPro" id="IPR011990">
    <property type="entry name" value="TPR-like_helical_dom_sf"/>
</dbReference>
<reference evidence="4" key="1">
    <citation type="journal article" date="2019" name="Int. J. Syst. Evol. Microbiol.">
        <title>The Global Catalogue of Microorganisms (GCM) 10K type strain sequencing project: providing services to taxonomists for standard genome sequencing and annotation.</title>
        <authorList>
            <consortium name="The Broad Institute Genomics Platform"/>
            <consortium name="The Broad Institute Genome Sequencing Center for Infectious Disease"/>
            <person name="Wu L."/>
            <person name="Ma J."/>
        </authorList>
    </citation>
    <scope>NUCLEOTIDE SEQUENCE [LARGE SCALE GENOMIC DNA]</scope>
    <source>
        <strain evidence="4">KCTC 52473</strain>
    </source>
</reference>
<dbReference type="Gene3D" id="1.25.40.10">
    <property type="entry name" value="Tetratricopeptide repeat domain"/>
    <property type="match status" value="1"/>
</dbReference>
<feature type="transmembrane region" description="Helical" evidence="1">
    <location>
        <begin position="12"/>
        <end position="30"/>
    </location>
</feature>
<dbReference type="RefSeq" id="WP_376918269.1">
    <property type="nucleotide sequence ID" value="NZ_JBHRSW010000004.1"/>
</dbReference>
<organism evidence="3 4">
    <name type="scientific">Agaribacter flavus</name>
    <dbReference type="NCBI Taxonomy" id="1902781"/>
    <lineage>
        <taxon>Bacteria</taxon>
        <taxon>Pseudomonadati</taxon>
        <taxon>Pseudomonadota</taxon>
        <taxon>Gammaproteobacteria</taxon>
        <taxon>Alteromonadales</taxon>
        <taxon>Alteromonadaceae</taxon>
        <taxon>Agaribacter</taxon>
    </lineage>
</organism>
<dbReference type="Proteomes" id="UP001595478">
    <property type="component" value="Unassembled WGS sequence"/>
</dbReference>
<evidence type="ECO:0000313" key="3">
    <source>
        <dbReference type="EMBL" id="MFC3120126.1"/>
    </source>
</evidence>